<dbReference type="SUPFAM" id="SSF47473">
    <property type="entry name" value="EF-hand"/>
    <property type="match status" value="1"/>
</dbReference>
<evidence type="ECO:0000256" key="5">
    <source>
        <dbReference type="ARBA" id="ARBA00022824"/>
    </source>
</evidence>
<proteinExistence type="predicted"/>
<gene>
    <name evidence="15" type="ORF">R5R35_012976</name>
</gene>
<dbReference type="InterPro" id="IPR001179">
    <property type="entry name" value="PPIase_FKBP_dom"/>
</dbReference>
<keyword evidence="16" id="KW-1185">Reference proteome</keyword>
<dbReference type="InterPro" id="IPR018247">
    <property type="entry name" value="EF_Hand_1_Ca_BS"/>
</dbReference>
<dbReference type="InterPro" id="IPR052273">
    <property type="entry name" value="PPIase_FKBP"/>
</dbReference>
<comment type="catalytic activity">
    <reaction evidence="1 10">
        <text>[protein]-peptidylproline (omega=180) = [protein]-peptidylproline (omega=0)</text>
        <dbReference type="Rhea" id="RHEA:16237"/>
        <dbReference type="Rhea" id="RHEA-COMP:10747"/>
        <dbReference type="Rhea" id="RHEA-COMP:10748"/>
        <dbReference type="ChEBI" id="CHEBI:83833"/>
        <dbReference type="ChEBI" id="CHEBI:83834"/>
        <dbReference type="EC" id="5.2.1.8"/>
    </reaction>
</comment>
<name>A0AAN9ZG37_9ORTH</name>
<comment type="caution">
    <text evidence="15">The sequence shown here is derived from an EMBL/GenBank/DDBJ whole genome shotgun (WGS) entry which is preliminary data.</text>
</comment>
<evidence type="ECO:0000256" key="8">
    <source>
        <dbReference type="ARBA" id="ARBA00023180"/>
    </source>
</evidence>
<feature type="signal peptide" evidence="12">
    <location>
        <begin position="1"/>
        <end position="27"/>
    </location>
</feature>
<evidence type="ECO:0000256" key="12">
    <source>
        <dbReference type="SAM" id="SignalP"/>
    </source>
</evidence>
<dbReference type="InterPro" id="IPR011992">
    <property type="entry name" value="EF-hand-dom_pair"/>
</dbReference>
<keyword evidence="8" id="KW-0325">Glycoprotein</keyword>
<organism evidence="15 16">
    <name type="scientific">Gryllus longicercus</name>
    <dbReference type="NCBI Taxonomy" id="2509291"/>
    <lineage>
        <taxon>Eukaryota</taxon>
        <taxon>Metazoa</taxon>
        <taxon>Ecdysozoa</taxon>
        <taxon>Arthropoda</taxon>
        <taxon>Hexapoda</taxon>
        <taxon>Insecta</taxon>
        <taxon>Pterygota</taxon>
        <taxon>Neoptera</taxon>
        <taxon>Polyneoptera</taxon>
        <taxon>Orthoptera</taxon>
        <taxon>Ensifera</taxon>
        <taxon>Gryllidea</taxon>
        <taxon>Grylloidea</taxon>
        <taxon>Gryllidae</taxon>
        <taxon>Gryllinae</taxon>
        <taxon>Gryllus</taxon>
    </lineage>
</organism>
<protein>
    <recommendedName>
        <fullName evidence="2 10">peptidylprolyl isomerase</fullName>
        <ecNumber evidence="2 10">5.2.1.8</ecNumber>
    </recommendedName>
</protein>
<dbReference type="GO" id="GO:0005509">
    <property type="term" value="F:calcium ion binding"/>
    <property type="evidence" value="ECO:0007669"/>
    <property type="project" value="InterPro"/>
</dbReference>
<evidence type="ECO:0000256" key="2">
    <source>
        <dbReference type="ARBA" id="ARBA00013194"/>
    </source>
</evidence>
<evidence type="ECO:0000313" key="16">
    <source>
        <dbReference type="Proteomes" id="UP001378592"/>
    </source>
</evidence>
<evidence type="ECO:0000256" key="1">
    <source>
        <dbReference type="ARBA" id="ARBA00000971"/>
    </source>
</evidence>
<keyword evidence="9 10" id="KW-0413">Isomerase</keyword>
<keyword evidence="3 12" id="KW-0732">Signal</keyword>
<dbReference type="GO" id="GO:0005783">
    <property type="term" value="C:endoplasmic reticulum"/>
    <property type="evidence" value="ECO:0007669"/>
    <property type="project" value="UniProtKB-ARBA"/>
</dbReference>
<dbReference type="FunFam" id="3.10.50.40:FF:000006">
    <property type="entry name" value="Peptidyl-prolyl cis-trans isomerase"/>
    <property type="match status" value="1"/>
</dbReference>
<dbReference type="PANTHER" id="PTHR46222">
    <property type="entry name" value="PEPTIDYL-PROLYL CIS-TRANS ISOMERASE FKBP7/14"/>
    <property type="match status" value="1"/>
</dbReference>
<evidence type="ECO:0000259" key="14">
    <source>
        <dbReference type="PROSITE" id="PS50222"/>
    </source>
</evidence>
<feature type="domain" description="EF-hand" evidence="14">
    <location>
        <begin position="202"/>
        <end position="235"/>
    </location>
</feature>
<dbReference type="CDD" id="cd00051">
    <property type="entry name" value="EFh"/>
    <property type="match status" value="1"/>
</dbReference>
<dbReference type="PROSITE" id="PS00018">
    <property type="entry name" value="EF_HAND_1"/>
    <property type="match status" value="2"/>
</dbReference>
<evidence type="ECO:0000313" key="15">
    <source>
        <dbReference type="EMBL" id="KAK7873976.1"/>
    </source>
</evidence>
<dbReference type="SUPFAM" id="SSF54534">
    <property type="entry name" value="FKBP-like"/>
    <property type="match status" value="1"/>
</dbReference>
<dbReference type="PROSITE" id="PS50059">
    <property type="entry name" value="FKBP_PPIASE"/>
    <property type="match status" value="1"/>
</dbReference>
<dbReference type="Pfam" id="PF00254">
    <property type="entry name" value="FKBP_C"/>
    <property type="match status" value="1"/>
</dbReference>
<evidence type="ECO:0000256" key="9">
    <source>
        <dbReference type="ARBA" id="ARBA00023235"/>
    </source>
</evidence>
<dbReference type="AlphaFoldDB" id="A0AAN9ZG37"/>
<dbReference type="GO" id="GO:0003755">
    <property type="term" value="F:peptidyl-prolyl cis-trans isomerase activity"/>
    <property type="evidence" value="ECO:0007669"/>
    <property type="project" value="UniProtKB-KW"/>
</dbReference>
<evidence type="ECO:0000256" key="6">
    <source>
        <dbReference type="ARBA" id="ARBA00022837"/>
    </source>
</evidence>
<accession>A0AAN9ZG37</accession>
<sequence>MPRSRCVAAARPLLLLAALLLAALVAADPEPAGQQKTAQANDKLKIEVLYKPEECNASSKNGDMLTMHYKGTLEDGTQFDSSHDRDQPFTFQLGVGQVIKGWDQGLLDMCVGERRKLVIPPELAYGDRGAGNVIPGGATLTFEVDLVNIGDSPPPVNVFKEIDADKDQMLSREEVSEYLKKQMVAADQEGGESEEVKRMMEDHDKLVEEIFQHEDKDKNGFISHDEFSGPKHDEL</sequence>
<dbReference type="InterPro" id="IPR046357">
    <property type="entry name" value="PPIase_dom_sf"/>
</dbReference>
<reference evidence="15 16" key="1">
    <citation type="submission" date="2024-03" db="EMBL/GenBank/DDBJ databases">
        <title>The genome assembly and annotation of the cricket Gryllus longicercus Weissman &amp; Gray.</title>
        <authorList>
            <person name="Szrajer S."/>
            <person name="Gray D."/>
            <person name="Ylla G."/>
        </authorList>
    </citation>
    <scope>NUCLEOTIDE SEQUENCE [LARGE SCALE GENOMIC DNA]</scope>
    <source>
        <strain evidence="15">DAG 2021-001</strain>
        <tissue evidence="15">Whole body minus gut</tissue>
    </source>
</reference>
<dbReference type="Pfam" id="PF13499">
    <property type="entry name" value="EF-hand_7"/>
    <property type="match status" value="1"/>
</dbReference>
<evidence type="ECO:0000256" key="7">
    <source>
        <dbReference type="ARBA" id="ARBA00023110"/>
    </source>
</evidence>
<dbReference type="PANTHER" id="PTHR46222:SF3">
    <property type="entry name" value="PEPTIDYLPROLYL ISOMERASE"/>
    <property type="match status" value="1"/>
</dbReference>
<keyword evidence="5" id="KW-0256">Endoplasmic reticulum</keyword>
<dbReference type="Gene3D" id="3.10.50.40">
    <property type="match status" value="1"/>
</dbReference>
<dbReference type="Proteomes" id="UP001378592">
    <property type="component" value="Unassembled WGS sequence"/>
</dbReference>
<feature type="chain" id="PRO_5042954375" description="peptidylprolyl isomerase" evidence="12">
    <location>
        <begin position="28"/>
        <end position="235"/>
    </location>
</feature>
<evidence type="ECO:0000259" key="13">
    <source>
        <dbReference type="PROSITE" id="PS50059"/>
    </source>
</evidence>
<dbReference type="Gene3D" id="1.10.238.10">
    <property type="entry name" value="EF-hand"/>
    <property type="match status" value="1"/>
</dbReference>
<evidence type="ECO:0000256" key="11">
    <source>
        <dbReference type="SAM" id="MobiDB-lite"/>
    </source>
</evidence>
<keyword evidence="6" id="KW-0106">Calcium</keyword>
<keyword evidence="7 10" id="KW-0697">Rotamase</keyword>
<evidence type="ECO:0000256" key="10">
    <source>
        <dbReference type="PROSITE-ProRule" id="PRU00277"/>
    </source>
</evidence>
<dbReference type="EMBL" id="JAZDUA010000007">
    <property type="protein sequence ID" value="KAK7873976.1"/>
    <property type="molecule type" value="Genomic_DNA"/>
</dbReference>
<evidence type="ECO:0000256" key="4">
    <source>
        <dbReference type="ARBA" id="ARBA00022737"/>
    </source>
</evidence>
<evidence type="ECO:0000256" key="3">
    <source>
        <dbReference type="ARBA" id="ARBA00022729"/>
    </source>
</evidence>
<keyword evidence="4" id="KW-0677">Repeat</keyword>
<dbReference type="EC" id="5.2.1.8" evidence="2 10"/>
<feature type="domain" description="PPIase FKBP-type" evidence="13">
    <location>
        <begin position="62"/>
        <end position="150"/>
    </location>
</feature>
<feature type="domain" description="EF-hand" evidence="14">
    <location>
        <begin position="157"/>
        <end position="185"/>
    </location>
</feature>
<feature type="region of interest" description="Disordered" evidence="11">
    <location>
        <begin position="211"/>
        <end position="235"/>
    </location>
</feature>
<dbReference type="PROSITE" id="PS50222">
    <property type="entry name" value="EF_HAND_2"/>
    <property type="match status" value="2"/>
</dbReference>
<dbReference type="InterPro" id="IPR002048">
    <property type="entry name" value="EF_hand_dom"/>
</dbReference>